<dbReference type="InterPro" id="IPR050268">
    <property type="entry name" value="NADH-dep_flavin_reductase"/>
</dbReference>
<evidence type="ECO:0000256" key="1">
    <source>
        <dbReference type="ARBA" id="ARBA00023002"/>
    </source>
</evidence>
<evidence type="ECO:0000259" key="2">
    <source>
        <dbReference type="SMART" id="SM00903"/>
    </source>
</evidence>
<keyword evidence="4" id="KW-1185">Reference proteome</keyword>
<dbReference type="PANTHER" id="PTHR30466">
    <property type="entry name" value="FLAVIN REDUCTASE"/>
    <property type="match status" value="1"/>
</dbReference>
<proteinExistence type="predicted"/>
<dbReference type="InterPro" id="IPR002563">
    <property type="entry name" value="Flavin_Rdtase-like_dom"/>
</dbReference>
<dbReference type="InterPro" id="IPR012349">
    <property type="entry name" value="Split_barrel_FMN-bd"/>
</dbReference>
<reference evidence="3 4" key="1">
    <citation type="submission" date="2018-03" db="EMBL/GenBank/DDBJ databases">
        <title>Genomic Encyclopedia of Archaeal and Bacterial Type Strains, Phase II (KMG-II): from individual species to whole genera.</title>
        <authorList>
            <person name="Goeker M."/>
        </authorList>
    </citation>
    <scope>NUCLEOTIDE SEQUENCE [LARGE SCALE GENOMIC DNA]</scope>
    <source>
        <strain evidence="3 4">DSM 44720</strain>
    </source>
</reference>
<organism evidence="3 4">
    <name type="scientific">Umezawaea tangerina</name>
    <dbReference type="NCBI Taxonomy" id="84725"/>
    <lineage>
        <taxon>Bacteria</taxon>
        <taxon>Bacillati</taxon>
        <taxon>Actinomycetota</taxon>
        <taxon>Actinomycetes</taxon>
        <taxon>Pseudonocardiales</taxon>
        <taxon>Pseudonocardiaceae</taxon>
        <taxon>Umezawaea</taxon>
    </lineage>
</organism>
<dbReference type="SMART" id="SM00903">
    <property type="entry name" value="Flavin_Reduct"/>
    <property type="match status" value="1"/>
</dbReference>
<dbReference type="GO" id="GO:0010181">
    <property type="term" value="F:FMN binding"/>
    <property type="evidence" value="ECO:0007669"/>
    <property type="project" value="InterPro"/>
</dbReference>
<evidence type="ECO:0000313" key="4">
    <source>
        <dbReference type="Proteomes" id="UP000239494"/>
    </source>
</evidence>
<dbReference type="GO" id="GO:0042602">
    <property type="term" value="F:riboflavin reductase (NADPH) activity"/>
    <property type="evidence" value="ECO:0007669"/>
    <property type="project" value="TreeGrafter"/>
</dbReference>
<dbReference type="Gene3D" id="2.30.110.10">
    <property type="entry name" value="Electron Transport, Fmn-binding Protein, Chain A"/>
    <property type="match status" value="1"/>
</dbReference>
<dbReference type="AlphaFoldDB" id="A0A2T0TE88"/>
<name>A0A2T0TE88_9PSEU</name>
<evidence type="ECO:0000313" key="3">
    <source>
        <dbReference type="EMBL" id="PRY43983.1"/>
    </source>
</evidence>
<sequence>MGVVPPRGKRDLADDLRGALRDHPQAVSIVTAQGPDGPVGVTVSSFTSASLHPPLIVVWIGDGASAWPVLRTAPLFAVHLLHAGQSELSDLFARTGSDRFGPTTNWESDVDGVPHLLDAPLRLRCRTARRIAVGDHVALVGEPLEIQHTGGTPPLVRFQGRYTSVD</sequence>
<dbReference type="Pfam" id="PF01613">
    <property type="entry name" value="Flavin_Reduct"/>
    <property type="match status" value="1"/>
</dbReference>
<dbReference type="OrthoDB" id="9792858at2"/>
<accession>A0A2T0TE88</accession>
<dbReference type="GO" id="GO:0006208">
    <property type="term" value="P:pyrimidine nucleobase catabolic process"/>
    <property type="evidence" value="ECO:0007669"/>
    <property type="project" value="TreeGrafter"/>
</dbReference>
<gene>
    <name evidence="3" type="ORF">CLV43_103734</name>
</gene>
<protein>
    <submittedName>
        <fullName evidence="3">Flavin reductase (DIM6/NTAB) family NADH-FMN oxidoreductase RutF</fullName>
    </submittedName>
</protein>
<keyword evidence="1" id="KW-0560">Oxidoreductase</keyword>
<dbReference type="PANTHER" id="PTHR30466:SF1">
    <property type="entry name" value="FMN REDUCTASE (NADH) RUTF"/>
    <property type="match status" value="1"/>
</dbReference>
<dbReference type="RefSeq" id="WP_106187473.1">
    <property type="nucleotide sequence ID" value="NZ_PVTF01000003.1"/>
</dbReference>
<dbReference type="Proteomes" id="UP000239494">
    <property type="component" value="Unassembled WGS sequence"/>
</dbReference>
<dbReference type="SUPFAM" id="SSF50475">
    <property type="entry name" value="FMN-binding split barrel"/>
    <property type="match status" value="1"/>
</dbReference>
<feature type="domain" description="Flavin reductase like" evidence="2">
    <location>
        <begin position="20"/>
        <end position="164"/>
    </location>
</feature>
<dbReference type="EMBL" id="PVTF01000003">
    <property type="protein sequence ID" value="PRY43983.1"/>
    <property type="molecule type" value="Genomic_DNA"/>
</dbReference>
<comment type="caution">
    <text evidence="3">The sequence shown here is derived from an EMBL/GenBank/DDBJ whole genome shotgun (WGS) entry which is preliminary data.</text>
</comment>